<dbReference type="InterPro" id="IPR009053">
    <property type="entry name" value="Prefoldin"/>
</dbReference>
<accession>A0A7S1W445</accession>
<organism evidence="4">
    <name type="scientific">Neobodo designis</name>
    <name type="common">Flagellated protozoan</name>
    <name type="synonym">Bodo designis</name>
    <dbReference type="NCBI Taxonomy" id="312471"/>
    <lineage>
        <taxon>Eukaryota</taxon>
        <taxon>Discoba</taxon>
        <taxon>Euglenozoa</taxon>
        <taxon>Kinetoplastea</taxon>
        <taxon>Metakinetoplastina</taxon>
        <taxon>Neobodonida</taxon>
        <taxon>Neobodo</taxon>
    </lineage>
</organism>
<gene>
    <name evidence="4" type="ORF">NDES1114_LOCUS31050</name>
</gene>
<dbReference type="PANTHER" id="PTHR20903">
    <property type="entry name" value="PREFOLDIN SUBUNIT 1-RELATED"/>
    <property type="match status" value="1"/>
</dbReference>
<dbReference type="GO" id="GO:0044183">
    <property type="term" value="F:protein folding chaperone"/>
    <property type="evidence" value="ECO:0007669"/>
    <property type="project" value="TreeGrafter"/>
</dbReference>
<reference evidence="4" key="1">
    <citation type="submission" date="2021-01" db="EMBL/GenBank/DDBJ databases">
        <authorList>
            <person name="Corre E."/>
            <person name="Pelletier E."/>
            <person name="Niang G."/>
            <person name="Scheremetjew M."/>
            <person name="Finn R."/>
            <person name="Kale V."/>
            <person name="Holt S."/>
            <person name="Cochrane G."/>
            <person name="Meng A."/>
            <person name="Brown T."/>
            <person name="Cohen L."/>
        </authorList>
    </citation>
    <scope>NUCLEOTIDE SEQUENCE</scope>
    <source>
        <strain evidence="4">CCAP 1951/1</strain>
    </source>
</reference>
<dbReference type="GO" id="GO:0051082">
    <property type="term" value="F:unfolded protein binding"/>
    <property type="evidence" value="ECO:0007669"/>
    <property type="project" value="InterPro"/>
</dbReference>
<keyword evidence="2" id="KW-0143">Chaperone</keyword>
<sequence>MSSASIAVAQAEMQEKEKVILEQQQKCEMIRNKVVQLANHQKALDMEKRRCAITCKELATVGADRPVYKGLGRVFIKVPATKLAEDHESRAAMCTSESARVSEENRKISAVLQQEEERLNQLATDFMAHGQMLQQAQQRAAQQQK</sequence>
<evidence type="ECO:0000313" key="4">
    <source>
        <dbReference type="EMBL" id="CAD9147577.1"/>
    </source>
</evidence>
<proteinExistence type="inferred from homology"/>
<evidence type="ECO:0000256" key="1">
    <source>
        <dbReference type="ARBA" id="ARBA00008045"/>
    </source>
</evidence>
<dbReference type="SUPFAM" id="SSF46579">
    <property type="entry name" value="Prefoldin"/>
    <property type="match status" value="1"/>
</dbReference>
<comment type="similarity">
    <text evidence="1">Belongs to the prefoldin subunit beta family.</text>
</comment>
<dbReference type="PANTHER" id="PTHR20903:SF0">
    <property type="entry name" value="PREFOLDIN SUBUNIT 1"/>
    <property type="match status" value="1"/>
</dbReference>
<keyword evidence="3" id="KW-0175">Coiled coil</keyword>
<name>A0A7S1W445_NEODS</name>
<dbReference type="AlphaFoldDB" id="A0A7S1W445"/>
<evidence type="ECO:0000256" key="3">
    <source>
        <dbReference type="SAM" id="Coils"/>
    </source>
</evidence>
<dbReference type="EMBL" id="HBGF01046419">
    <property type="protein sequence ID" value="CAD9147577.1"/>
    <property type="molecule type" value="Transcribed_RNA"/>
</dbReference>
<dbReference type="GO" id="GO:0016272">
    <property type="term" value="C:prefoldin complex"/>
    <property type="evidence" value="ECO:0007669"/>
    <property type="project" value="InterPro"/>
</dbReference>
<protein>
    <recommendedName>
        <fullName evidence="5">Prefoldin subunit 1</fullName>
    </recommendedName>
</protein>
<evidence type="ECO:0000256" key="2">
    <source>
        <dbReference type="ARBA" id="ARBA00023186"/>
    </source>
</evidence>
<dbReference type="Gene3D" id="1.10.287.370">
    <property type="match status" value="1"/>
</dbReference>
<feature type="coiled-coil region" evidence="3">
    <location>
        <begin position="6"/>
        <end position="33"/>
    </location>
</feature>
<evidence type="ECO:0008006" key="5">
    <source>
        <dbReference type="Google" id="ProtNLM"/>
    </source>
</evidence>
<dbReference type="InterPro" id="IPR002777">
    <property type="entry name" value="PFD_beta-like"/>
</dbReference>
<dbReference type="GO" id="GO:0005737">
    <property type="term" value="C:cytoplasm"/>
    <property type="evidence" value="ECO:0007669"/>
    <property type="project" value="TreeGrafter"/>
</dbReference>
<dbReference type="Pfam" id="PF01920">
    <property type="entry name" value="Prefoldin_2"/>
    <property type="match status" value="1"/>
</dbReference>